<accession>A0AAE4BN11</accession>
<dbReference type="EMBL" id="JAVDQK010000005">
    <property type="protein sequence ID" value="MDR6218674.1"/>
    <property type="molecule type" value="Genomic_DNA"/>
</dbReference>
<proteinExistence type="predicted"/>
<dbReference type="RefSeq" id="WP_309853165.1">
    <property type="nucleotide sequence ID" value="NZ_JAVDQJ010000004.1"/>
</dbReference>
<name>A0AAE4BN11_9DEIO</name>
<evidence type="ECO:0000313" key="2">
    <source>
        <dbReference type="Proteomes" id="UP001185331"/>
    </source>
</evidence>
<dbReference type="Proteomes" id="UP001185331">
    <property type="component" value="Unassembled WGS sequence"/>
</dbReference>
<evidence type="ECO:0000313" key="1">
    <source>
        <dbReference type="EMBL" id="MDR6218674.1"/>
    </source>
</evidence>
<comment type="caution">
    <text evidence="1">The sequence shown here is derived from an EMBL/GenBank/DDBJ whole genome shotgun (WGS) entry which is preliminary data.</text>
</comment>
<gene>
    <name evidence="1" type="ORF">J2Y00_002271</name>
</gene>
<reference evidence="1" key="1">
    <citation type="submission" date="2023-07" db="EMBL/GenBank/DDBJ databases">
        <title>Sorghum-associated microbial communities from plants grown in Nebraska, USA.</title>
        <authorList>
            <person name="Schachtman D."/>
        </authorList>
    </citation>
    <scope>NUCLEOTIDE SEQUENCE</scope>
    <source>
        <strain evidence="1">BE330</strain>
    </source>
</reference>
<organism evidence="1 2">
    <name type="scientific">Deinococcus soli</name>
    <name type="common">ex Cha et al. 2016</name>
    <dbReference type="NCBI Taxonomy" id="1309411"/>
    <lineage>
        <taxon>Bacteria</taxon>
        <taxon>Thermotogati</taxon>
        <taxon>Deinococcota</taxon>
        <taxon>Deinococci</taxon>
        <taxon>Deinococcales</taxon>
        <taxon>Deinococcaceae</taxon>
        <taxon>Deinococcus</taxon>
    </lineage>
</organism>
<sequence length="164" mass="17469">MTAPADAALDATTRYLTRLYRAYTAGHFAAETSEAYPLIQEGRDLIAHLSGERVFRSPAAALARLAPLIPHRIALHADGDVLAIHPHMDVQDAVHGHTGSAQMLHTLLAECEARGWAVTLEGPVTFAHSPHDSLALVRTPQTIQGSGFGLVGALADAMHTALTR</sequence>
<dbReference type="AlphaFoldDB" id="A0AAE4BN11"/>
<protein>
    <submittedName>
        <fullName evidence="1">Uncharacterized protein</fullName>
    </submittedName>
</protein>